<evidence type="ECO:0000256" key="4">
    <source>
        <dbReference type="ARBA" id="ARBA00022840"/>
    </source>
</evidence>
<dbReference type="RefSeq" id="WP_379494831.1">
    <property type="nucleotide sequence ID" value="NZ_JBHSAO010000001.1"/>
</dbReference>
<dbReference type="Pfam" id="PF16177">
    <property type="entry name" value="ACAS_N"/>
    <property type="match status" value="1"/>
</dbReference>
<feature type="domain" description="AMP-binding enzyme C-terminal" evidence="6">
    <location>
        <begin position="543"/>
        <end position="620"/>
    </location>
</feature>
<keyword evidence="2 8" id="KW-0436">Ligase</keyword>
<dbReference type="InterPro" id="IPR000873">
    <property type="entry name" value="AMP-dep_synth/lig_dom"/>
</dbReference>
<dbReference type="PROSITE" id="PS00455">
    <property type="entry name" value="AMP_BINDING"/>
    <property type="match status" value="1"/>
</dbReference>
<comment type="caution">
    <text evidence="8">The sequence shown here is derived from an EMBL/GenBank/DDBJ whole genome shotgun (WGS) entry which is preliminary data.</text>
</comment>
<sequence length="665" mass="75504">MTEEVQQRVLWQPSQEMQERSNLKKFMTWLREEKGLSFENYNELWKWSVDEKEDFWVAIWDYFEIKGERKDDIVLSGEAMPDMTWFPNATLNYAEHIFRKEDPDKEAIIYQSETRSESALTWKELRQNTASIAAYLKSIGIKPGDRVVSYSSNIHETITAFLACASIGAVWSSCAPEFGVKSVIDRFKQIEPKVMFAVDGYQYNGKQYDRLENIRQIQEELPTLEQTIIIPYLREDVQEAVPESHSTIIWNQILKESREATLTFEQLPFNHPLWILYSSGTTGKPKGIVHGHGGILLEHLKFHGLQNDLNESDRFFWYTTTGWMMWNIVVSGLLTGTTIVLYDGNPGYPNYETLWKFAESSKMTVFGASASLLMASSKEGVKPKETYDLSNLRAIGSTGSPLPDAGFDWVYEEVKEDVWLYSTSGGTDICSGFLGGSPLLPVYAGEIQARALGVAVKSFNDAGDEIIDDIGELVITEPMPSMPIYFWNDENGERYRNSYFDHYPGIWRHGDFLQITSRGTGIIFGRSDATINRGGIRMGTSEIYSALDRVPEIADSLILDIPISSEQSMMPLFLVLKDGGQITDELKTRIKQTIRQNCSPRHIPNEIIEVDDLPKTLNGKKIEVPIKKILMGVPLEDAINIGSLLNPESIDYFLEFKESLGVRSH</sequence>
<organism evidence="8 9">
    <name type="scientific">Oceanobacillus longus</name>
    <dbReference type="NCBI Taxonomy" id="930120"/>
    <lineage>
        <taxon>Bacteria</taxon>
        <taxon>Bacillati</taxon>
        <taxon>Bacillota</taxon>
        <taxon>Bacilli</taxon>
        <taxon>Bacillales</taxon>
        <taxon>Bacillaceae</taxon>
        <taxon>Oceanobacillus</taxon>
    </lineage>
</organism>
<feature type="domain" description="Acetyl-coenzyme A synthetase N-terminal" evidence="7">
    <location>
        <begin position="41"/>
        <end position="96"/>
    </location>
</feature>
<dbReference type="InterPro" id="IPR025110">
    <property type="entry name" value="AMP-bd_C"/>
</dbReference>
<evidence type="ECO:0000256" key="3">
    <source>
        <dbReference type="ARBA" id="ARBA00022741"/>
    </source>
</evidence>
<keyword evidence="9" id="KW-1185">Reference proteome</keyword>
<dbReference type="EC" id="6.2.1.16" evidence="8"/>
<keyword evidence="4" id="KW-0067">ATP-binding</keyword>
<dbReference type="InterPro" id="IPR045851">
    <property type="entry name" value="AMP-bd_C_sf"/>
</dbReference>
<protein>
    <submittedName>
        <fullName evidence="8">Acetoacetate--CoA ligase</fullName>
        <ecNumber evidence="8">6.2.1.16</ecNumber>
    </submittedName>
</protein>
<dbReference type="PANTHER" id="PTHR42921:SF1">
    <property type="entry name" value="ACETOACETYL-COA SYNTHETASE"/>
    <property type="match status" value="1"/>
</dbReference>
<evidence type="ECO:0000256" key="2">
    <source>
        <dbReference type="ARBA" id="ARBA00022598"/>
    </source>
</evidence>
<dbReference type="Pfam" id="PF13193">
    <property type="entry name" value="AMP-binding_C"/>
    <property type="match status" value="1"/>
</dbReference>
<dbReference type="GO" id="GO:0030729">
    <property type="term" value="F:acetoacetate-CoA ligase activity"/>
    <property type="evidence" value="ECO:0007669"/>
    <property type="project" value="UniProtKB-EC"/>
</dbReference>
<reference evidence="9" key="1">
    <citation type="journal article" date="2019" name="Int. J. Syst. Evol. Microbiol.">
        <title>The Global Catalogue of Microorganisms (GCM) 10K type strain sequencing project: providing services to taxonomists for standard genome sequencing and annotation.</title>
        <authorList>
            <consortium name="The Broad Institute Genomics Platform"/>
            <consortium name="The Broad Institute Genome Sequencing Center for Infectious Disease"/>
            <person name="Wu L."/>
            <person name="Ma J."/>
        </authorList>
    </citation>
    <scope>NUCLEOTIDE SEQUENCE [LARGE SCALE GENOMIC DNA]</scope>
    <source>
        <strain evidence="9">IBRC-M 10703</strain>
    </source>
</reference>
<feature type="domain" description="AMP-dependent synthetase/ligase" evidence="5">
    <location>
        <begin position="100"/>
        <end position="478"/>
    </location>
</feature>
<evidence type="ECO:0000259" key="6">
    <source>
        <dbReference type="Pfam" id="PF13193"/>
    </source>
</evidence>
<name>A0ABV8GRW1_9BACI</name>
<dbReference type="NCBIfam" id="NF002937">
    <property type="entry name" value="PRK03584.1"/>
    <property type="match status" value="1"/>
</dbReference>
<proteinExistence type="inferred from homology"/>
<evidence type="ECO:0000313" key="8">
    <source>
        <dbReference type="EMBL" id="MFC4022313.1"/>
    </source>
</evidence>
<dbReference type="Gene3D" id="3.30.300.30">
    <property type="match status" value="1"/>
</dbReference>
<keyword evidence="3" id="KW-0547">Nucleotide-binding</keyword>
<dbReference type="InterPro" id="IPR020845">
    <property type="entry name" value="AMP-binding_CS"/>
</dbReference>
<dbReference type="InterPro" id="IPR032387">
    <property type="entry name" value="ACAS_N"/>
</dbReference>
<dbReference type="InterPro" id="IPR042099">
    <property type="entry name" value="ANL_N_sf"/>
</dbReference>
<evidence type="ECO:0000259" key="7">
    <source>
        <dbReference type="Pfam" id="PF16177"/>
    </source>
</evidence>
<dbReference type="InterPro" id="IPR005914">
    <property type="entry name" value="Acac_CoA_synth"/>
</dbReference>
<dbReference type="PANTHER" id="PTHR42921">
    <property type="entry name" value="ACETOACETYL-COA SYNTHETASE"/>
    <property type="match status" value="1"/>
</dbReference>
<dbReference type="Proteomes" id="UP001595772">
    <property type="component" value="Unassembled WGS sequence"/>
</dbReference>
<dbReference type="Gene3D" id="3.40.50.12780">
    <property type="entry name" value="N-terminal domain of ligase-like"/>
    <property type="match status" value="1"/>
</dbReference>
<evidence type="ECO:0000256" key="1">
    <source>
        <dbReference type="ARBA" id="ARBA00006432"/>
    </source>
</evidence>
<accession>A0ABV8GRW1</accession>
<evidence type="ECO:0000313" key="9">
    <source>
        <dbReference type="Proteomes" id="UP001595772"/>
    </source>
</evidence>
<dbReference type="CDD" id="cd05943">
    <property type="entry name" value="AACS"/>
    <property type="match status" value="1"/>
</dbReference>
<dbReference type="Pfam" id="PF00501">
    <property type="entry name" value="AMP-binding"/>
    <property type="match status" value="1"/>
</dbReference>
<comment type="similarity">
    <text evidence="1">Belongs to the ATP-dependent AMP-binding enzyme family.</text>
</comment>
<dbReference type="SUPFAM" id="SSF56801">
    <property type="entry name" value="Acetyl-CoA synthetase-like"/>
    <property type="match status" value="1"/>
</dbReference>
<dbReference type="NCBIfam" id="TIGR01217">
    <property type="entry name" value="ac_ac_CoA_syn"/>
    <property type="match status" value="1"/>
</dbReference>
<evidence type="ECO:0000259" key="5">
    <source>
        <dbReference type="Pfam" id="PF00501"/>
    </source>
</evidence>
<dbReference type="EMBL" id="JBHSAO010000001">
    <property type="protein sequence ID" value="MFC4022313.1"/>
    <property type="molecule type" value="Genomic_DNA"/>
</dbReference>
<gene>
    <name evidence="8" type="ORF">ACFOUV_00615</name>
</gene>